<gene>
    <name evidence="2" type="ORF">O9570_28620</name>
</gene>
<name>A0A9X3L6W2_ALCXX</name>
<comment type="caution">
    <text evidence="2">The sequence shown here is derived from an EMBL/GenBank/DDBJ whole genome shotgun (WGS) entry which is preliminary data.</text>
</comment>
<organism evidence="2 3">
    <name type="scientific">Alcaligenes xylosoxydans xylosoxydans</name>
    <name type="common">Achromobacter xylosoxidans</name>
    <dbReference type="NCBI Taxonomy" id="85698"/>
    <lineage>
        <taxon>Bacteria</taxon>
        <taxon>Pseudomonadati</taxon>
        <taxon>Pseudomonadota</taxon>
        <taxon>Betaproteobacteria</taxon>
        <taxon>Burkholderiales</taxon>
        <taxon>Alcaligenaceae</taxon>
        <taxon>Achromobacter</taxon>
    </lineage>
</organism>
<sequence>MLRLLPRWLLPALAAVLFGGCASSPGPARNPAAAPAGGNDAMSMPAPPPADLAAPWSFPVASLPRLFSHRVMVPPLQLTQIDLGAKTPTLQAAMRRFAEAAPAALAQRGLFEAHSYLEPNEGWLTLIASSQGVDWVFGVQFTVDGGGRTLTLRLRTAGAANIGNPQAKKMDQHIGTLVTLVPALFAD</sequence>
<keyword evidence="1" id="KW-0732">Signal</keyword>
<dbReference type="AlphaFoldDB" id="A0A9X3L6W2"/>
<reference evidence="2" key="1">
    <citation type="submission" date="2022-12" db="EMBL/GenBank/DDBJ databases">
        <authorList>
            <person name="Voronina O.L."/>
            <person name="Kunda M.S."/>
            <person name="Ryzhova N."/>
            <person name="Aksenova E.I."/>
        </authorList>
    </citation>
    <scope>NUCLEOTIDE SEQUENCE</scope>
    <source>
        <strain evidence="2">SCCH136:Ach223948</strain>
    </source>
</reference>
<protein>
    <recommendedName>
        <fullName evidence="4">Lipoprotein</fullName>
    </recommendedName>
</protein>
<evidence type="ECO:0000313" key="3">
    <source>
        <dbReference type="Proteomes" id="UP001141992"/>
    </source>
</evidence>
<feature type="signal peptide" evidence="1">
    <location>
        <begin position="1"/>
        <end position="28"/>
    </location>
</feature>
<proteinExistence type="predicted"/>
<evidence type="ECO:0000313" key="2">
    <source>
        <dbReference type="EMBL" id="MCZ8405443.1"/>
    </source>
</evidence>
<accession>A0A9X3L6W2</accession>
<evidence type="ECO:0000256" key="1">
    <source>
        <dbReference type="SAM" id="SignalP"/>
    </source>
</evidence>
<dbReference type="EMBL" id="JAPZVI010000040">
    <property type="protein sequence ID" value="MCZ8405443.1"/>
    <property type="molecule type" value="Genomic_DNA"/>
</dbReference>
<dbReference type="PROSITE" id="PS51257">
    <property type="entry name" value="PROKAR_LIPOPROTEIN"/>
    <property type="match status" value="1"/>
</dbReference>
<dbReference type="RefSeq" id="WP_054438242.1">
    <property type="nucleotide sequence ID" value="NZ_CYTI01000004.1"/>
</dbReference>
<dbReference type="Proteomes" id="UP001141992">
    <property type="component" value="Unassembled WGS sequence"/>
</dbReference>
<evidence type="ECO:0008006" key="4">
    <source>
        <dbReference type="Google" id="ProtNLM"/>
    </source>
</evidence>
<feature type="chain" id="PRO_5040792952" description="Lipoprotein" evidence="1">
    <location>
        <begin position="29"/>
        <end position="187"/>
    </location>
</feature>